<evidence type="ECO:0000256" key="2">
    <source>
        <dbReference type="ARBA" id="ARBA00022729"/>
    </source>
</evidence>
<reference evidence="7" key="1">
    <citation type="submission" date="2017-08" db="EMBL/GenBank/DDBJ databases">
        <authorList>
            <person name="Varghese N."/>
            <person name="Submissions S."/>
        </authorList>
    </citation>
    <scope>NUCLEOTIDE SEQUENCE [LARGE SCALE GENOMIC DNA]</scope>
    <source>
        <strain evidence="7">JA234</strain>
    </source>
</reference>
<dbReference type="PANTHER" id="PTHR34001">
    <property type="entry name" value="BLL7405 PROTEIN"/>
    <property type="match status" value="1"/>
</dbReference>
<dbReference type="AlphaFoldDB" id="A0A285D723"/>
<accession>A0A285D723</accession>
<evidence type="ECO:0000256" key="4">
    <source>
        <dbReference type="ARBA" id="ARBA00038306"/>
    </source>
</evidence>
<protein>
    <submittedName>
        <fullName evidence="6">Opacity protein-like surface antigen</fullName>
    </submittedName>
</protein>
<evidence type="ECO:0000313" key="7">
    <source>
        <dbReference type="Proteomes" id="UP000219467"/>
    </source>
</evidence>
<dbReference type="RefSeq" id="WP_097031935.1">
    <property type="nucleotide sequence ID" value="NZ_OAOQ01000031.1"/>
</dbReference>
<dbReference type="SUPFAM" id="SSF56925">
    <property type="entry name" value="OMPA-like"/>
    <property type="match status" value="1"/>
</dbReference>
<comment type="similarity">
    <text evidence="4">Belongs to the Omp25/RopB family.</text>
</comment>
<dbReference type="PANTHER" id="PTHR34001:SF3">
    <property type="entry name" value="BLL7405 PROTEIN"/>
    <property type="match status" value="1"/>
</dbReference>
<gene>
    <name evidence="6" type="ORF">SAMN05878503_13110</name>
</gene>
<dbReference type="OrthoDB" id="9815357at2"/>
<organism evidence="6 7">
    <name type="scientific">Cereibacter ovatus</name>
    <dbReference type="NCBI Taxonomy" id="439529"/>
    <lineage>
        <taxon>Bacteria</taxon>
        <taxon>Pseudomonadati</taxon>
        <taxon>Pseudomonadota</taxon>
        <taxon>Alphaproteobacteria</taxon>
        <taxon>Rhodobacterales</taxon>
        <taxon>Paracoccaceae</taxon>
        <taxon>Cereibacter</taxon>
    </lineage>
</organism>
<sequence length="214" mass="22328">MAGSLNEPILEPEPAAAASSLPGWYAFGAIGKTFSGPEYTYNGSDTDNVTDISISGFAGTVGFGREFARRGNLSFGFEADLTAGDMSSDREFGGTTPCLTGEEGCTADVNWMSAARLVVGAPQGATMPYLTAGVVFADIEGSADLGACGATECGFDERRLGWTVGAGIRHELSDRWAVKGEVLYVDLGSPDFTTDGVSGDFTFGSARLGMIYKF</sequence>
<evidence type="ECO:0000256" key="3">
    <source>
        <dbReference type="ARBA" id="ARBA00023136"/>
    </source>
</evidence>
<dbReference type="EMBL" id="OAOQ01000031">
    <property type="protein sequence ID" value="SNX75058.1"/>
    <property type="molecule type" value="Genomic_DNA"/>
</dbReference>
<dbReference type="Gene3D" id="2.40.160.20">
    <property type="match status" value="1"/>
</dbReference>
<keyword evidence="7" id="KW-1185">Reference proteome</keyword>
<feature type="domain" description="Outer membrane protein beta-barrel" evidence="5">
    <location>
        <begin position="14"/>
        <end position="214"/>
    </location>
</feature>
<dbReference type="InterPro" id="IPR011250">
    <property type="entry name" value="OMP/PagP_B-barrel"/>
</dbReference>
<comment type="subcellular location">
    <subcellularLocation>
        <location evidence="1">Membrane</location>
    </subcellularLocation>
</comment>
<dbReference type="GO" id="GO:0016020">
    <property type="term" value="C:membrane"/>
    <property type="evidence" value="ECO:0007669"/>
    <property type="project" value="UniProtKB-SubCell"/>
</dbReference>
<keyword evidence="3" id="KW-0472">Membrane</keyword>
<evidence type="ECO:0000256" key="1">
    <source>
        <dbReference type="ARBA" id="ARBA00004370"/>
    </source>
</evidence>
<dbReference type="Pfam" id="PF13505">
    <property type="entry name" value="OMP_b-brl"/>
    <property type="match status" value="1"/>
</dbReference>
<proteinExistence type="inferred from homology"/>
<dbReference type="Proteomes" id="UP000219467">
    <property type="component" value="Unassembled WGS sequence"/>
</dbReference>
<keyword evidence="2" id="KW-0732">Signal</keyword>
<evidence type="ECO:0000259" key="5">
    <source>
        <dbReference type="Pfam" id="PF13505"/>
    </source>
</evidence>
<name>A0A285D723_9RHOB</name>
<dbReference type="InterPro" id="IPR051692">
    <property type="entry name" value="OMP-like"/>
</dbReference>
<dbReference type="InterPro" id="IPR027385">
    <property type="entry name" value="Beta-barrel_OMP"/>
</dbReference>
<evidence type="ECO:0000313" key="6">
    <source>
        <dbReference type="EMBL" id="SNX75058.1"/>
    </source>
</evidence>